<dbReference type="OrthoDB" id="49279at2759"/>
<keyword evidence="3" id="KW-0732">Signal</keyword>
<comment type="subcellular location">
    <subcellularLocation>
        <location evidence="1">Membrane</location>
        <topology evidence="1">Single-pass membrane protein</topology>
    </subcellularLocation>
</comment>
<name>A0A1E7EYY4_9STRA</name>
<dbReference type="FunFam" id="3.80.10.10:FF:000041">
    <property type="entry name" value="LRR receptor-like serine/threonine-protein kinase ERECTA"/>
    <property type="match status" value="1"/>
</dbReference>
<dbReference type="EMBL" id="KV784369">
    <property type="protein sequence ID" value="OEU11029.1"/>
    <property type="molecule type" value="Genomic_DNA"/>
</dbReference>
<evidence type="ECO:0000256" key="1">
    <source>
        <dbReference type="ARBA" id="ARBA00004167"/>
    </source>
</evidence>
<sequence>MYEIDLRRNNLSGPIPSEFVLLSSTVTYIRLNGNSLTGPIPSTLFDGSSRGNNFSSGSYMTNLQRFHVHYNSMTGKIGTGKGMPNLLSLRLDHNEFVGTIPWQLSELSSLESLVIAANKLSGDIPFLLGDLSALTHLDLSDNKLQGTIPYEISNLKLLTDLELDSNALTGNMPFAVCSQLPFLENAVVDCDDVVCWCCEGCTIDLRNAITPFDEP</sequence>
<dbReference type="KEGG" id="fcy:FRACYDRAFT_211489"/>
<keyword evidence="6" id="KW-1185">Reference proteome</keyword>
<reference evidence="5 6" key="1">
    <citation type="submission" date="2016-09" db="EMBL/GenBank/DDBJ databases">
        <title>Extensive genetic diversity and differential bi-allelic expression allows diatom success in the polar Southern Ocean.</title>
        <authorList>
            <consortium name="DOE Joint Genome Institute"/>
            <person name="Mock T."/>
            <person name="Otillar R.P."/>
            <person name="Strauss J."/>
            <person name="Dupont C."/>
            <person name="Frickenhaus S."/>
            <person name="Maumus F."/>
            <person name="Mcmullan M."/>
            <person name="Sanges R."/>
            <person name="Schmutz J."/>
            <person name="Toseland A."/>
            <person name="Valas R."/>
            <person name="Veluchamy A."/>
            <person name="Ward B.J."/>
            <person name="Allen A."/>
            <person name="Barry K."/>
            <person name="Falciatore A."/>
            <person name="Ferrante M."/>
            <person name="Fortunato A.E."/>
            <person name="Gloeckner G."/>
            <person name="Gruber A."/>
            <person name="Hipkin R."/>
            <person name="Janech M."/>
            <person name="Kroth P."/>
            <person name="Leese F."/>
            <person name="Lindquist E."/>
            <person name="Lyon B.R."/>
            <person name="Martin J."/>
            <person name="Mayer C."/>
            <person name="Parker M."/>
            <person name="Quesneville H."/>
            <person name="Raymond J."/>
            <person name="Uhlig C."/>
            <person name="Valentin K.U."/>
            <person name="Worden A.Z."/>
            <person name="Armbrust E.V."/>
            <person name="Bowler C."/>
            <person name="Green B."/>
            <person name="Moulton V."/>
            <person name="Van Oosterhout C."/>
            <person name="Grigoriev I."/>
        </authorList>
    </citation>
    <scope>NUCLEOTIDE SEQUENCE [LARGE SCALE GENOMIC DNA]</scope>
    <source>
        <strain evidence="5 6">CCMP1102</strain>
    </source>
</reference>
<dbReference type="Pfam" id="PF13855">
    <property type="entry name" value="LRR_8"/>
    <property type="match status" value="1"/>
</dbReference>
<dbReference type="GO" id="GO:0016020">
    <property type="term" value="C:membrane"/>
    <property type="evidence" value="ECO:0007669"/>
    <property type="project" value="UniProtKB-SubCell"/>
</dbReference>
<keyword evidence="4" id="KW-0677">Repeat</keyword>
<protein>
    <submittedName>
        <fullName evidence="5">L domain-like protein</fullName>
    </submittedName>
</protein>
<dbReference type="InterPro" id="IPR032675">
    <property type="entry name" value="LRR_dom_sf"/>
</dbReference>
<dbReference type="InParanoid" id="A0A1E7EYY4"/>
<dbReference type="Proteomes" id="UP000095751">
    <property type="component" value="Unassembled WGS sequence"/>
</dbReference>
<evidence type="ECO:0000313" key="6">
    <source>
        <dbReference type="Proteomes" id="UP000095751"/>
    </source>
</evidence>
<evidence type="ECO:0000256" key="4">
    <source>
        <dbReference type="ARBA" id="ARBA00022737"/>
    </source>
</evidence>
<evidence type="ECO:0000313" key="5">
    <source>
        <dbReference type="EMBL" id="OEU11029.1"/>
    </source>
</evidence>
<dbReference type="PANTHER" id="PTHR48053:SF32">
    <property type="entry name" value="LEUCINE RICH REPEAT FAMILY PROTEIN, EXPRESSED"/>
    <property type="match status" value="1"/>
</dbReference>
<keyword evidence="2" id="KW-0433">Leucine-rich repeat</keyword>
<accession>A0A1E7EYY4</accession>
<evidence type="ECO:0000256" key="3">
    <source>
        <dbReference type="ARBA" id="ARBA00022729"/>
    </source>
</evidence>
<evidence type="ECO:0000256" key="2">
    <source>
        <dbReference type="ARBA" id="ARBA00022614"/>
    </source>
</evidence>
<dbReference type="AlphaFoldDB" id="A0A1E7EYY4"/>
<dbReference type="InterPro" id="IPR001611">
    <property type="entry name" value="Leu-rich_rpt"/>
</dbReference>
<dbReference type="Gene3D" id="3.80.10.10">
    <property type="entry name" value="Ribonuclease Inhibitor"/>
    <property type="match status" value="2"/>
</dbReference>
<gene>
    <name evidence="5" type="ORF">FRACYDRAFT_211489</name>
</gene>
<organism evidence="5 6">
    <name type="scientific">Fragilariopsis cylindrus CCMP1102</name>
    <dbReference type="NCBI Taxonomy" id="635003"/>
    <lineage>
        <taxon>Eukaryota</taxon>
        <taxon>Sar</taxon>
        <taxon>Stramenopiles</taxon>
        <taxon>Ochrophyta</taxon>
        <taxon>Bacillariophyta</taxon>
        <taxon>Bacillariophyceae</taxon>
        <taxon>Bacillariophycidae</taxon>
        <taxon>Bacillariales</taxon>
        <taxon>Bacillariaceae</taxon>
        <taxon>Fragilariopsis</taxon>
    </lineage>
</organism>
<dbReference type="SUPFAM" id="SSF52058">
    <property type="entry name" value="L domain-like"/>
    <property type="match status" value="1"/>
</dbReference>
<dbReference type="Pfam" id="PF00560">
    <property type="entry name" value="LRR_1"/>
    <property type="match status" value="3"/>
</dbReference>
<proteinExistence type="predicted"/>
<dbReference type="InterPro" id="IPR051716">
    <property type="entry name" value="Plant_RL_S/T_kinase"/>
</dbReference>
<dbReference type="PANTHER" id="PTHR48053">
    <property type="entry name" value="LEUCINE RICH REPEAT FAMILY PROTEIN, EXPRESSED"/>
    <property type="match status" value="1"/>
</dbReference>